<gene>
    <name evidence="1" type="ORF">PVAP13_7KG366200</name>
</gene>
<proteinExistence type="predicted"/>
<accession>A0A8T0QRW7</accession>
<comment type="caution">
    <text evidence="1">The sequence shown here is derived from an EMBL/GenBank/DDBJ whole genome shotgun (WGS) entry which is preliminary data.</text>
</comment>
<evidence type="ECO:0000313" key="1">
    <source>
        <dbReference type="EMBL" id="KAG2575836.1"/>
    </source>
</evidence>
<sequence>MDQHSHPSSPIPLRSMVVAAASARCCSVVTPILHHSRPAAASASALRLPRRITRPPLSCSTSASPLVTVASMDAPPQGYRTNVGICLANPSLTKASSHPLKPDPSFSSARCPVPSYFRVPWSSCHACVLLVSRFSRLLGLTFLARGRCLRVV</sequence>
<reference evidence="1" key="1">
    <citation type="submission" date="2020-05" db="EMBL/GenBank/DDBJ databases">
        <title>WGS assembly of Panicum virgatum.</title>
        <authorList>
            <person name="Lovell J.T."/>
            <person name="Jenkins J."/>
            <person name="Shu S."/>
            <person name="Juenger T.E."/>
            <person name="Schmutz J."/>
        </authorList>
    </citation>
    <scope>NUCLEOTIDE SEQUENCE</scope>
    <source>
        <strain evidence="1">AP13</strain>
    </source>
</reference>
<dbReference type="Proteomes" id="UP000823388">
    <property type="component" value="Chromosome 7K"/>
</dbReference>
<organism evidence="1 2">
    <name type="scientific">Panicum virgatum</name>
    <name type="common">Blackwell switchgrass</name>
    <dbReference type="NCBI Taxonomy" id="38727"/>
    <lineage>
        <taxon>Eukaryota</taxon>
        <taxon>Viridiplantae</taxon>
        <taxon>Streptophyta</taxon>
        <taxon>Embryophyta</taxon>
        <taxon>Tracheophyta</taxon>
        <taxon>Spermatophyta</taxon>
        <taxon>Magnoliopsida</taxon>
        <taxon>Liliopsida</taxon>
        <taxon>Poales</taxon>
        <taxon>Poaceae</taxon>
        <taxon>PACMAD clade</taxon>
        <taxon>Panicoideae</taxon>
        <taxon>Panicodae</taxon>
        <taxon>Paniceae</taxon>
        <taxon>Panicinae</taxon>
        <taxon>Panicum</taxon>
        <taxon>Panicum sect. Hiantes</taxon>
    </lineage>
</organism>
<keyword evidence="2" id="KW-1185">Reference proteome</keyword>
<name>A0A8T0QRW7_PANVG</name>
<dbReference type="EMBL" id="CM029049">
    <property type="protein sequence ID" value="KAG2575836.1"/>
    <property type="molecule type" value="Genomic_DNA"/>
</dbReference>
<evidence type="ECO:0000313" key="2">
    <source>
        <dbReference type="Proteomes" id="UP000823388"/>
    </source>
</evidence>
<protein>
    <submittedName>
        <fullName evidence="1">Uncharacterized protein</fullName>
    </submittedName>
</protein>
<dbReference type="AlphaFoldDB" id="A0A8T0QRW7"/>